<evidence type="ECO:0000313" key="2">
    <source>
        <dbReference type="Proteomes" id="UP000316621"/>
    </source>
</evidence>
<dbReference type="Gramene" id="RZC70377">
    <property type="protein sequence ID" value="RZC70377"/>
    <property type="gene ID" value="C5167_033486"/>
</dbReference>
<accession>A0A4Y7KBW2</accession>
<dbReference type="AlphaFoldDB" id="A0A4Y7KBW2"/>
<protein>
    <submittedName>
        <fullName evidence="1">Uncharacterized protein</fullName>
    </submittedName>
</protein>
<organism evidence="1 2">
    <name type="scientific">Papaver somniferum</name>
    <name type="common">Opium poppy</name>
    <dbReference type="NCBI Taxonomy" id="3469"/>
    <lineage>
        <taxon>Eukaryota</taxon>
        <taxon>Viridiplantae</taxon>
        <taxon>Streptophyta</taxon>
        <taxon>Embryophyta</taxon>
        <taxon>Tracheophyta</taxon>
        <taxon>Spermatophyta</taxon>
        <taxon>Magnoliopsida</taxon>
        <taxon>Ranunculales</taxon>
        <taxon>Papaveraceae</taxon>
        <taxon>Papaveroideae</taxon>
        <taxon>Papaver</taxon>
    </lineage>
</organism>
<dbReference type="STRING" id="3469.A0A4Y7KBW2"/>
<name>A0A4Y7KBW2_PAPSO</name>
<dbReference type="Proteomes" id="UP000316621">
    <property type="component" value="Chromosome 7"/>
</dbReference>
<dbReference type="EMBL" id="CM010721">
    <property type="protein sequence ID" value="RZC70377.1"/>
    <property type="molecule type" value="Genomic_DNA"/>
</dbReference>
<reference evidence="1 2" key="1">
    <citation type="journal article" date="2018" name="Science">
        <title>The opium poppy genome and morphinan production.</title>
        <authorList>
            <person name="Guo L."/>
            <person name="Winzer T."/>
            <person name="Yang X."/>
            <person name="Li Y."/>
            <person name="Ning Z."/>
            <person name="He Z."/>
            <person name="Teodor R."/>
            <person name="Lu Y."/>
            <person name="Bowser T.A."/>
            <person name="Graham I.A."/>
            <person name="Ye K."/>
        </authorList>
    </citation>
    <scope>NUCLEOTIDE SEQUENCE [LARGE SCALE GENOMIC DNA]</scope>
    <source>
        <strain evidence="2">cv. HN1</strain>
        <tissue evidence="1">Leaves</tissue>
    </source>
</reference>
<proteinExistence type="predicted"/>
<keyword evidence="2" id="KW-1185">Reference proteome</keyword>
<gene>
    <name evidence="1" type="ORF">C5167_033486</name>
</gene>
<evidence type="ECO:0000313" key="1">
    <source>
        <dbReference type="EMBL" id="RZC70377.1"/>
    </source>
</evidence>
<sequence length="176" mass="20090">MLSAGLIDLIWGFVGTAEGVIRHRRWSDGGVELRSKLTEVTGLTLDDSAVLDEEYWWQVIDFARLNHSTISFFNIPETPISRLDIVCICTMKSGLMEMQDIHSSIERLTLANACIAICTRKEKSQHSQTSLLLKNLSQADRLQMRRLQFNTCKNQWSTVVSLEDFHGQHLTEDYMA</sequence>